<proteinExistence type="predicted"/>
<sequence>MKPPMALSAEEQAIQFLTVLPLCSRPNVAVPKKMTSGLKLSSTLLLVVLCLLAGGGGNRRTANVKAHGFANLFILDKRDLSDILIHYPESQKLLRKKAKKMLTRDMKPEEKVAQRDTSQTGPLRPETPKLFKAALVLTHHAGIKGTFAKLKESYKPQETELSGTLTPPSPVIHRHSPITPAHPHVEEDEDAVSETTDSKMLIRMTPCHEGEELLSIEVRARDEEDQGEEDKSEIATGETKD</sequence>
<dbReference type="PANTHER" id="PTHR45638">
    <property type="entry name" value="CYCLIC NUCLEOTIDE-GATED CATION CHANNEL SUBUNIT A"/>
    <property type="match status" value="1"/>
</dbReference>
<feature type="region of interest" description="Disordered" evidence="1">
    <location>
        <begin position="218"/>
        <end position="241"/>
    </location>
</feature>
<evidence type="ECO:0000313" key="2">
    <source>
        <dbReference type="EMBL" id="KAL1006986.1"/>
    </source>
</evidence>
<name>A0ABD0XY23_UMBPY</name>
<dbReference type="PANTHER" id="PTHR45638:SF16">
    <property type="entry name" value="CYCLIC NUCLEOTIDE-GATED CATION CHANNEL BETA-1"/>
    <property type="match status" value="1"/>
</dbReference>
<feature type="region of interest" description="Disordered" evidence="1">
    <location>
        <begin position="177"/>
        <end position="196"/>
    </location>
</feature>
<dbReference type="Gene3D" id="2.60.120.10">
    <property type="entry name" value="Jelly Rolls"/>
    <property type="match status" value="1"/>
</dbReference>
<protein>
    <submittedName>
        <fullName evidence="2">Uncharacterized protein</fullName>
    </submittedName>
</protein>
<keyword evidence="3" id="KW-1185">Reference proteome</keyword>
<gene>
    <name evidence="2" type="ORF">UPYG_G00080220</name>
</gene>
<dbReference type="InterPro" id="IPR014710">
    <property type="entry name" value="RmlC-like_jellyroll"/>
</dbReference>
<dbReference type="AlphaFoldDB" id="A0ABD0XY23"/>
<evidence type="ECO:0000256" key="1">
    <source>
        <dbReference type="SAM" id="MobiDB-lite"/>
    </source>
</evidence>
<dbReference type="EMBL" id="JAGEUA010000002">
    <property type="protein sequence ID" value="KAL1006986.1"/>
    <property type="molecule type" value="Genomic_DNA"/>
</dbReference>
<reference evidence="2 3" key="1">
    <citation type="submission" date="2024-06" db="EMBL/GenBank/DDBJ databases">
        <authorList>
            <person name="Pan Q."/>
            <person name="Wen M."/>
            <person name="Jouanno E."/>
            <person name="Zahm M."/>
            <person name="Klopp C."/>
            <person name="Cabau C."/>
            <person name="Louis A."/>
            <person name="Berthelot C."/>
            <person name="Parey E."/>
            <person name="Roest Crollius H."/>
            <person name="Montfort J."/>
            <person name="Robinson-Rechavi M."/>
            <person name="Bouchez O."/>
            <person name="Lampietro C."/>
            <person name="Lopez Roques C."/>
            <person name="Donnadieu C."/>
            <person name="Postlethwait J."/>
            <person name="Bobe J."/>
            <person name="Verreycken H."/>
            <person name="Guiguen Y."/>
        </authorList>
    </citation>
    <scope>NUCLEOTIDE SEQUENCE [LARGE SCALE GENOMIC DNA]</scope>
    <source>
        <strain evidence="2">Up_M1</strain>
        <tissue evidence="2">Testis</tissue>
    </source>
</reference>
<dbReference type="Proteomes" id="UP001557470">
    <property type="component" value="Unassembled WGS sequence"/>
</dbReference>
<feature type="region of interest" description="Disordered" evidence="1">
    <location>
        <begin position="101"/>
        <end position="126"/>
    </location>
</feature>
<dbReference type="InterPro" id="IPR050866">
    <property type="entry name" value="CNG_cation_channel"/>
</dbReference>
<accession>A0ABD0XY23</accession>
<evidence type="ECO:0000313" key="3">
    <source>
        <dbReference type="Proteomes" id="UP001557470"/>
    </source>
</evidence>
<organism evidence="2 3">
    <name type="scientific">Umbra pygmaea</name>
    <name type="common">Eastern mudminnow</name>
    <dbReference type="NCBI Taxonomy" id="75934"/>
    <lineage>
        <taxon>Eukaryota</taxon>
        <taxon>Metazoa</taxon>
        <taxon>Chordata</taxon>
        <taxon>Craniata</taxon>
        <taxon>Vertebrata</taxon>
        <taxon>Euteleostomi</taxon>
        <taxon>Actinopterygii</taxon>
        <taxon>Neopterygii</taxon>
        <taxon>Teleostei</taxon>
        <taxon>Protacanthopterygii</taxon>
        <taxon>Esociformes</taxon>
        <taxon>Umbridae</taxon>
        <taxon>Umbra</taxon>
    </lineage>
</organism>
<comment type="caution">
    <text evidence="2">The sequence shown here is derived from an EMBL/GenBank/DDBJ whole genome shotgun (WGS) entry which is preliminary data.</text>
</comment>
<feature type="compositionally biased region" description="Basic and acidic residues" evidence="1">
    <location>
        <begin position="102"/>
        <end position="114"/>
    </location>
</feature>